<keyword evidence="1" id="KW-0732">Signal</keyword>
<comment type="caution">
    <text evidence="2">The sequence shown here is derived from an EMBL/GenBank/DDBJ whole genome shotgun (WGS) entry which is preliminary data.</text>
</comment>
<organism evidence="2 3">
    <name type="scientific">Actinophytocola oryzae</name>
    <dbReference type="NCBI Taxonomy" id="502181"/>
    <lineage>
        <taxon>Bacteria</taxon>
        <taxon>Bacillati</taxon>
        <taxon>Actinomycetota</taxon>
        <taxon>Actinomycetes</taxon>
        <taxon>Pseudonocardiales</taxon>
        <taxon>Pseudonocardiaceae</taxon>
    </lineage>
</organism>
<gene>
    <name evidence="2" type="ORF">CLV71_102642</name>
</gene>
<feature type="signal peptide" evidence="1">
    <location>
        <begin position="1"/>
        <end position="43"/>
    </location>
</feature>
<dbReference type="EMBL" id="SOCP01000002">
    <property type="protein sequence ID" value="TDV56575.1"/>
    <property type="molecule type" value="Genomic_DNA"/>
</dbReference>
<evidence type="ECO:0000313" key="2">
    <source>
        <dbReference type="EMBL" id="TDV56575.1"/>
    </source>
</evidence>
<protein>
    <submittedName>
        <fullName evidence="2">Excalibur calcium-binding domain-containing protein</fullName>
    </submittedName>
</protein>
<feature type="chain" id="PRO_5039627625" evidence="1">
    <location>
        <begin position="44"/>
        <end position="320"/>
    </location>
</feature>
<proteinExistence type="predicted"/>
<name>A0A4R7W340_9PSEU</name>
<dbReference type="AlphaFoldDB" id="A0A4R7W340"/>
<dbReference type="Proteomes" id="UP000294927">
    <property type="component" value="Unassembled WGS sequence"/>
</dbReference>
<accession>A0A4R7W340</accession>
<evidence type="ECO:0000256" key="1">
    <source>
        <dbReference type="SAM" id="SignalP"/>
    </source>
</evidence>
<sequence length="320" mass="35107">MPKVPPHTRFGAGRKARYLNTITRVAAALAGAAVALGTAVAVAAPANAAVSDGYYKQPFDATIWHVDGGIARAVGFEEWAGAGFPEPLASPTDYVKYAWSPTVYAVTFWGDPESTWDWDRLTEAQWHASGSPVPRTAGWIAGSSYYQWGTSGEIFVQGEDGVKHKLTYAEWAASGFRGYEWRSTQGFMKLSWAPNIMRITNLSTGDGYSIGYAEWSAEAFPTPQVVQRIVNDRFYKYGNGPTIYYEGAAFSRAISYTEWVGAGRPVPEIRQPANPGNSVDCTNFATQSDAQAWFDTYYPYYGDVAQLDGDDDRIACENLP</sequence>
<evidence type="ECO:0000313" key="3">
    <source>
        <dbReference type="Proteomes" id="UP000294927"/>
    </source>
</evidence>
<keyword evidence="3" id="KW-1185">Reference proteome</keyword>
<reference evidence="2 3" key="1">
    <citation type="submission" date="2019-03" db="EMBL/GenBank/DDBJ databases">
        <title>Genomic Encyclopedia of Archaeal and Bacterial Type Strains, Phase II (KMG-II): from individual species to whole genera.</title>
        <authorList>
            <person name="Goeker M."/>
        </authorList>
    </citation>
    <scope>NUCLEOTIDE SEQUENCE [LARGE SCALE GENOMIC DNA]</scope>
    <source>
        <strain evidence="2 3">DSM 45499</strain>
    </source>
</reference>